<dbReference type="Gene3D" id="3.30.70.1450">
    <property type="entry name" value="Regulator of K+ conductance, C-terminal domain"/>
    <property type="match status" value="1"/>
</dbReference>
<comment type="caution">
    <text evidence="2">The sequence shown here is derived from an EMBL/GenBank/DDBJ whole genome shotgun (WGS) entry which is preliminary data.</text>
</comment>
<protein>
    <submittedName>
        <fullName evidence="2">Cation:proton antiporter regulatory subunit</fullName>
    </submittedName>
</protein>
<organism evidence="2 3">
    <name type="scientific">Halobellus rarus</name>
    <dbReference type="NCBI Taxonomy" id="1126237"/>
    <lineage>
        <taxon>Archaea</taxon>
        <taxon>Methanobacteriati</taxon>
        <taxon>Methanobacteriota</taxon>
        <taxon>Stenosarchaea group</taxon>
        <taxon>Halobacteria</taxon>
        <taxon>Halobacteriales</taxon>
        <taxon>Haloferacaceae</taxon>
        <taxon>Halobellus</taxon>
    </lineage>
</organism>
<dbReference type="EMBL" id="JBHUDK010000005">
    <property type="protein sequence ID" value="MFD1598468.1"/>
    <property type="molecule type" value="Genomic_DNA"/>
</dbReference>
<feature type="domain" description="RCK C-terminal" evidence="1">
    <location>
        <begin position="76"/>
        <end position="160"/>
    </location>
</feature>
<name>A0ABD6CM08_9EURY</name>
<dbReference type="SUPFAM" id="SSF116726">
    <property type="entry name" value="TrkA C-terminal domain-like"/>
    <property type="match status" value="1"/>
</dbReference>
<dbReference type="InterPro" id="IPR058776">
    <property type="entry name" value="KhtT-like_N"/>
</dbReference>
<dbReference type="InterPro" id="IPR026278">
    <property type="entry name" value="KhtT"/>
</dbReference>
<proteinExistence type="predicted"/>
<evidence type="ECO:0000313" key="3">
    <source>
        <dbReference type="Proteomes" id="UP001597085"/>
    </source>
</evidence>
<dbReference type="PROSITE" id="PS51202">
    <property type="entry name" value="RCK_C"/>
    <property type="match status" value="1"/>
</dbReference>
<evidence type="ECO:0000259" key="1">
    <source>
        <dbReference type="PROSITE" id="PS51202"/>
    </source>
</evidence>
<dbReference type="PIRSF" id="PIRSF005028">
    <property type="entry name" value="KhtT"/>
    <property type="match status" value="1"/>
</dbReference>
<reference evidence="2 3" key="1">
    <citation type="journal article" date="2019" name="Int. J. Syst. Evol. Microbiol.">
        <title>The Global Catalogue of Microorganisms (GCM) 10K type strain sequencing project: providing services to taxonomists for standard genome sequencing and annotation.</title>
        <authorList>
            <consortium name="The Broad Institute Genomics Platform"/>
            <consortium name="The Broad Institute Genome Sequencing Center for Infectious Disease"/>
            <person name="Wu L."/>
            <person name="Ma J."/>
        </authorList>
    </citation>
    <scope>NUCLEOTIDE SEQUENCE [LARGE SCALE GENOMIC DNA]</scope>
    <source>
        <strain evidence="2 3">CGMCC 1.12121</strain>
    </source>
</reference>
<dbReference type="RefSeq" id="WP_256419706.1">
    <property type="nucleotide sequence ID" value="NZ_JANHDI010000001.1"/>
</dbReference>
<dbReference type="AlphaFoldDB" id="A0ABD6CM08"/>
<accession>A0ABD6CM08</accession>
<dbReference type="InterPro" id="IPR006037">
    <property type="entry name" value="RCK_C"/>
</dbReference>
<dbReference type="Pfam" id="PF25991">
    <property type="entry name" value="KhtT_N"/>
    <property type="match status" value="1"/>
</dbReference>
<dbReference type="InterPro" id="IPR050144">
    <property type="entry name" value="AAE_transporter"/>
</dbReference>
<dbReference type="PANTHER" id="PTHR30445">
    <property type="entry name" value="K(+)_H(+) ANTIPORTER SUBUNIT KHTT"/>
    <property type="match status" value="1"/>
</dbReference>
<dbReference type="Pfam" id="PF02080">
    <property type="entry name" value="TrkA_C"/>
    <property type="match status" value="1"/>
</dbReference>
<keyword evidence="3" id="KW-1185">Reference proteome</keyword>
<dbReference type="InterPro" id="IPR036721">
    <property type="entry name" value="RCK_C_sf"/>
</dbReference>
<evidence type="ECO:0000313" key="2">
    <source>
        <dbReference type="EMBL" id="MFD1598468.1"/>
    </source>
</evidence>
<dbReference type="PANTHER" id="PTHR30445:SF8">
    <property type="entry name" value="K(+)_H(+) ANTIPORTER SUBUNIT KHTT"/>
    <property type="match status" value="1"/>
</dbReference>
<dbReference type="Proteomes" id="UP001597085">
    <property type="component" value="Unassembled WGS sequence"/>
</dbReference>
<gene>
    <name evidence="2" type="ORF">ACFSBX_05810</name>
</gene>
<sequence length="161" mass="17311">MTVYESDLPGVGKKHEIDLPDGSQLVVVTHNEGRREVFLRADSDSDSEKLFELPDRLARQVGTILEGAYFQPVKSQDIETLLGGDTLLEWVDVGDDSPIAGRSLGESDLRAETGASVVAIERGEEVIPSPGGETTIQEGDRLVVVGTRADCDAFKSRVDGA</sequence>